<dbReference type="GO" id="GO:0016020">
    <property type="term" value="C:membrane"/>
    <property type="evidence" value="ECO:0007669"/>
    <property type="project" value="UniProtKB-SubCell"/>
</dbReference>
<feature type="transmembrane region" description="Helical" evidence="5">
    <location>
        <begin position="86"/>
        <end position="108"/>
    </location>
</feature>
<feature type="domain" description="O-antigen ligase-related" evidence="6">
    <location>
        <begin position="268"/>
        <end position="435"/>
    </location>
</feature>
<dbReference type="Proteomes" id="UP000229385">
    <property type="component" value="Unassembled WGS sequence"/>
</dbReference>
<dbReference type="EMBL" id="PFWU01000042">
    <property type="protein sequence ID" value="PJA45357.1"/>
    <property type="molecule type" value="Genomic_DNA"/>
</dbReference>
<proteinExistence type="predicted"/>
<name>A0A2M7XBS6_9BACT</name>
<dbReference type="PANTHER" id="PTHR37422">
    <property type="entry name" value="TEICHURONIC ACID BIOSYNTHESIS PROTEIN TUAE"/>
    <property type="match status" value="1"/>
</dbReference>
<sequence length="509" mass="56580">MINLRSIYKRAEEHTRLAIGGLFLALALLIVLQSVFSPSLVVSGVIVLFVLGVTIVRPHYTLGFLAVYLPFESIILKFTPDDVYVFARYFAESLIYVVVLVVAVRWLSGKLKFQQTPLDLTFLLFVLVLLGSALVNLVEPTTAILGLRQILRFMIIFFLVVQLDPSKVFIKQLTLAMFVIVLFQSVLGLLQAVIGEPLDNLLLPSEARTLGSIMLTSGVEQFWDPGSRVFATLGRYDRLGNFLYLFLLIGSGFLFTKKFATDRRLLLLFALGFPALVLTYSRSSWFAFLLGFIFIGLLIKKDKRVLAGLGAFAVLIGLYLGVSGLNVSLITEAPGQSLSERFYESFSYARWRGEYYGLGRTFWFVHTPLDVVAASPILGFGPGQFGGGAAAALHNTSVYEELGLPFGVFGTEGFIDNNWFSLWGESGTFGLLLYLWMFVVLFKMGLTAAREAKDPYTQALGLGLCACLIAVSFNAFTSTLFEIRTSAFYLWLYAGFVFVLLKKEKKQLV</sequence>
<feature type="transmembrane region" description="Helical" evidence="5">
    <location>
        <begin position="458"/>
        <end position="477"/>
    </location>
</feature>
<dbReference type="Pfam" id="PF04932">
    <property type="entry name" value="Wzy_C"/>
    <property type="match status" value="1"/>
</dbReference>
<dbReference type="InterPro" id="IPR051533">
    <property type="entry name" value="WaaL-like"/>
</dbReference>
<feature type="transmembrane region" description="Helical" evidence="5">
    <location>
        <begin position="15"/>
        <end position="32"/>
    </location>
</feature>
<comment type="caution">
    <text evidence="7">The sequence shown here is derived from an EMBL/GenBank/DDBJ whole genome shotgun (WGS) entry which is preliminary data.</text>
</comment>
<accession>A0A2M7XBS6</accession>
<dbReference type="PANTHER" id="PTHR37422:SF17">
    <property type="entry name" value="O-ANTIGEN LIGASE"/>
    <property type="match status" value="1"/>
</dbReference>
<comment type="subcellular location">
    <subcellularLocation>
        <location evidence="1">Membrane</location>
        <topology evidence="1">Multi-pass membrane protein</topology>
    </subcellularLocation>
</comment>
<evidence type="ECO:0000313" key="8">
    <source>
        <dbReference type="Proteomes" id="UP000229385"/>
    </source>
</evidence>
<evidence type="ECO:0000256" key="3">
    <source>
        <dbReference type="ARBA" id="ARBA00022989"/>
    </source>
</evidence>
<evidence type="ECO:0000256" key="2">
    <source>
        <dbReference type="ARBA" id="ARBA00022692"/>
    </source>
</evidence>
<feature type="transmembrane region" description="Helical" evidence="5">
    <location>
        <begin position="120"/>
        <end position="138"/>
    </location>
</feature>
<evidence type="ECO:0000256" key="1">
    <source>
        <dbReference type="ARBA" id="ARBA00004141"/>
    </source>
</evidence>
<feature type="transmembrane region" description="Helical" evidence="5">
    <location>
        <begin position="144"/>
        <end position="161"/>
    </location>
</feature>
<feature type="transmembrane region" description="Helical" evidence="5">
    <location>
        <begin position="483"/>
        <end position="501"/>
    </location>
</feature>
<feature type="transmembrane region" description="Helical" evidence="5">
    <location>
        <begin position="284"/>
        <end position="299"/>
    </location>
</feature>
<keyword evidence="3 5" id="KW-1133">Transmembrane helix</keyword>
<feature type="transmembrane region" description="Helical" evidence="5">
    <location>
        <begin position="306"/>
        <end position="330"/>
    </location>
</feature>
<dbReference type="AlphaFoldDB" id="A0A2M7XBS6"/>
<reference evidence="8" key="1">
    <citation type="submission" date="2017-09" db="EMBL/GenBank/DDBJ databases">
        <title>Depth-based differentiation of microbial function through sediment-hosted aquifers and enrichment of novel symbionts in the deep terrestrial subsurface.</title>
        <authorList>
            <person name="Probst A.J."/>
            <person name="Ladd B."/>
            <person name="Jarett J.K."/>
            <person name="Geller-Mcgrath D.E."/>
            <person name="Sieber C.M.K."/>
            <person name="Emerson J.B."/>
            <person name="Anantharaman K."/>
            <person name="Thomas B.C."/>
            <person name="Malmstrom R."/>
            <person name="Stieglmeier M."/>
            <person name="Klingl A."/>
            <person name="Woyke T."/>
            <person name="Ryan C.M."/>
            <person name="Banfield J.F."/>
        </authorList>
    </citation>
    <scope>NUCLEOTIDE SEQUENCE [LARGE SCALE GENOMIC DNA]</scope>
</reference>
<protein>
    <recommendedName>
        <fullName evidence="6">O-antigen ligase-related domain-containing protein</fullName>
    </recommendedName>
</protein>
<feature type="transmembrane region" description="Helical" evidence="5">
    <location>
        <begin position="427"/>
        <end position="446"/>
    </location>
</feature>
<dbReference type="InterPro" id="IPR007016">
    <property type="entry name" value="O-antigen_ligase-rel_domated"/>
</dbReference>
<feature type="transmembrane region" description="Helical" evidence="5">
    <location>
        <begin position="173"/>
        <end position="194"/>
    </location>
</feature>
<evidence type="ECO:0000256" key="5">
    <source>
        <dbReference type="SAM" id="Phobius"/>
    </source>
</evidence>
<gene>
    <name evidence="7" type="ORF">CO174_03470</name>
</gene>
<organism evidence="7 8">
    <name type="scientific">Candidatus Uhrbacteria bacterium CG_4_9_14_3_um_filter_50_9</name>
    <dbReference type="NCBI Taxonomy" id="1975035"/>
    <lineage>
        <taxon>Bacteria</taxon>
        <taxon>Candidatus Uhriibacteriota</taxon>
    </lineage>
</organism>
<evidence type="ECO:0000313" key="7">
    <source>
        <dbReference type="EMBL" id="PJA45357.1"/>
    </source>
</evidence>
<evidence type="ECO:0000256" key="4">
    <source>
        <dbReference type="ARBA" id="ARBA00023136"/>
    </source>
</evidence>
<feature type="transmembrane region" description="Helical" evidence="5">
    <location>
        <begin position="239"/>
        <end position="256"/>
    </location>
</feature>
<keyword evidence="2 5" id="KW-0812">Transmembrane</keyword>
<evidence type="ECO:0000259" key="6">
    <source>
        <dbReference type="Pfam" id="PF04932"/>
    </source>
</evidence>
<keyword evidence="4 5" id="KW-0472">Membrane</keyword>